<dbReference type="Proteomes" id="UP001185737">
    <property type="component" value="Unassembled WGS sequence"/>
</dbReference>
<proteinExistence type="predicted"/>
<dbReference type="Pfam" id="PF00291">
    <property type="entry name" value="PALP"/>
    <property type="match status" value="1"/>
</dbReference>
<evidence type="ECO:0000313" key="5">
    <source>
        <dbReference type="Proteomes" id="UP001185737"/>
    </source>
</evidence>
<evidence type="ECO:0000256" key="2">
    <source>
        <dbReference type="ARBA" id="ARBA00022898"/>
    </source>
</evidence>
<dbReference type="PROSITE" id="PS00901">
    <property type="entry name" value="CYS_SYNTHASE"/>
    <property type="match status" value="1"/>
</dbReference>
<dbReference type="EMBL" id="JAWLKA010000047">
    <property type="protein sequence ID" value="MDV6286824.1"/>
    <property type="molecule type" value="Genomic_DNA"/>
</dbReference>
<dbReference type="SUPFAM" id="SSF53686">
    <property type="entry name" value="Tryptophan synthase beta subunit-like PLP-dependent enzymes"/>
    <property type="match status" value="1"/>
</dbReference>
<dbReference type="CDD" id="cd01561">
    <property type="entry name" value="CBS_like"/>
    <property type="match status" value="1"/>
</dbReference>
<keyword evidence="5" id="KW-1185">Reference proteome</keyword>
<name>A0ABU4CTC8_RHOJO</name>
<feature type="domain" description="Tryptophan synthase beta chain-like PALP" evidence="3">
    <location>
        <begin position="20"/>
        <end position="316"/>
    </location>
</feature>
<organism evidence="4 5">
    <name type="scientific">Rhodococcus jostii</name>
    <dbReference type="NCBI Taxonomy" id="132919"/>
    <lineage>
        <taxon>Bacteria</taxon>
        <taxon>Bacillati</taxon>
        <taxon>Actinomycetota</taxon>
        <taxon>Actinomycetes</taxon>
        <taxon>Mycobacteriales</taxon>
        <taxon>Nocardiaceae</taxon>
        <taxon>Rhodococcus</taxon>
    </lineage>
</organism>
<dbReference type="InterPro" id="IPR001216">
    <property type="entry name" value="P-phosphate_BS"/>
</dbReference>
<evidence type="ECO:0000256" key="1">
    <source>
        <dbReference type="ARBA" id="ARBA00001933"/>
    </source>
</evidence>
<dbReference type="InterPro" id="IPR036052">
    <property type="entry name" value="TrpB-like_PALP_sf"/>
</dbReference>
<gene>
    <name evidence="4" type="ORF">R3Q59_40830</name>
</gene>
<evidence type="ECO:0000259" key="3">
    <source>
        <dbReference type="Pfam" id="PF00291"/>
    </source>
</evidence>
<dbReference type="InterPro" id="IPR001926">
    <property type="entry name" value="TrpB-like_PALP"/>
</dbReference>
<comment type="caution">
    <text evidence="4">The sequence shown here is derived from an EMBL/GenBank/DDBJ whole genome shotgun (WGS) entry which is preliminary data.</text>
</comment>
<dbReference type="Gene3D" id="3.40.50.1100">
    <property type="match status" value="2"/>
</dbReference>
<comment type="cofactor">
    <cofactor evidence="1">
        <name>pyridoxal 5'-phosphate</name>
        <dbReference type="ChEBI" id="CHEBI:597326"/>
    </cofactor>
</comment>
<dbReference type="RefSeq" id="WP_317571820.1">
    <property type="nucleotide sequence ID" value="NZ_JAWLKA010000047.1"/>
</dbReference>
<dbReference type="InterPro" id="IPR050214">
    <property type="entry name" value="Cys_Synth/Cystath_Beta-Synth"/>
</dbReference>
<reference evidence="4 5" key="1">
    <citation type="submission" date="2023-10" db="EMBL/GenBank/DDBJ databases">
        <title>Development of a sustainable strategy for remediation of hydrocarbon-contaminated territories based on the waste exchange concept.</title>
        <authorList>
            <person name="Krivoruchko A."/>
        </authorList>
    </citation>
    <scope>NUCLEOTIDE SEQUENCE [LARGE SCALE GENOMIC DNA]</scope>
    <source>
        <strain evidence="4 5">IEGM 60</strain>
    </source>
</reference>
<keyword evidence="2" id="KW-0663">Pyridoxal phosphate</keyword>
<protein>
    <submittedName>
        <fullName evidence="4">Pyridoxal-phosphate dependent enzyme</fullName>
    </submittedName>
</protein>
<sequence>MTILDHPADSAVFGVYDSIADAVGNTPLVRLNRVTEGVAAAVYAKLEFLNPGGSVKDRAALAMIRAAEESGDLAPGGTVVEGTSGNTGVGLTVIATARGYRSIVVVPDKTSTEKIALLRAHGATVHVTPGGRPSHHPEFVRNVATRLASEIPGGWLAGQYDNPANPGAHRTTTGPEIWRQTRGRVTHFVAGIGTGGTITGTGEFLSEVSGGAVTVVGADPVTSVYGGGDGRAWYIESVGHFLHPQTEVDEWPDSYHPGVVDRLERIPDVEAVTVLHRLAREEGLLVGGSAGTAVAAALRVARTLGPDDVVVVIVPDSGRAYLSKYFDDEWLGRLGFPLYHGAPGPTVAETLRGRGLAPRTVPSTATVAQARDVLADAAALPVVLARPVAGPTVVAEVLGSVSAAALDGAADGDPVDAHLDAPLPVVGVTEALAAATRRIGDHRGPVVVARDGRAVGLVDTGILLTSSGTDPRGGS</sequence>
<dbReference type="PANTHER" id="PTHR10314">
    <property type="entry name" value="CYSTATHIONINE BETA-SYNTHASE"/>
    <property type="match status" value="1"/>
</dbReference>
<evidence type="ECO:0000313" key="4">
    <source>
        <dbReference type="EMBL" id="MDV6286824.1"/>
    </source>
</evidence>
<accession>A0ABU4CTC8</accession>